<keyword evidence="4" id="KW-0472">Membrane</keyword>
<dbReference type="Gene3D" id="1.10.10.10">
    <property type="entry name" value="Winged helix-like DNA-binding domain superfamily/Winged helix DNA-binding domain"/>
    <property type="match status" value="1"/>
</dbReference>
<gene>
    <name evidence="6" type="ORF">MAXJ12_32004</name>
</gene>
<dbReference type="Proteomes" id="UP000003250">
    <property type="component" value="Unassembled WGS sequence"/>
</dbReference>
<sequence>MINTAIGATLHLVHQPSLVLNSVELDFDAGLLRGKEGEDIPLRPQSLAVLKHLVANANRVVTREELLDTVWPGIAVTENSLSQCISEIRKAIGDEKQSLLKTVARRGYRFVPETEAPDLPHGRYPQMYGTAHPDPHESKGRRGLISLTAVLAIVVAVAAFIWRPIFDTEVPTSLSIAVLPFANLSEAEEQAYLANGFADDLTTELARVPGLFVVSRNAARAYRDSSLPPAEIAKELGVRYLLEGSVRRLGDEVRINAHLVDASTVGQIWAERFEGRFTDVFKLQDQVTGQIVAALQLRLVPGKANLAVSGDTDDPEAYQAFRRAIEARRRDTPSDTVEASGYLRQALALDPDFGAAAAELAWLHWDADDARRRALGLSWTEIDDGLYGSLATAAGNPSPGYYQLISELLVREHRSDEAVAALQKAIALDPSDPWTYEGLSQALNFNGRPAEGRTFLDTALRVDPGWTEWRRYQAGLAAFGQDRYEEAVAQLEQVDVRSPNPWTKFYSLHVLVAALAHLDRLPEAATALEKLRRVLSDRQEGSPNLLIAQQFFVYKQPEDIARLLDGLRKAGVPELPAGMEPVSAERMNGADIGNLVFGHELTGRQVLPEVSAYHALIAADGTVTRTVGQEVLTGRMWVQGDSLCSAYPRKLTGCGAVFRNPSGTSGATNEYTLLSRFKLYEFSVTK</sequence>
<evidence type="ECO:0000256" key="4">
    <source>
        <dbReference type="SAM" id="Phobius"/>
    </source>
</evidence>
<dbReference type="CDD" id="cd00383">
    <property type="entry name" value="trans_reg_C"/>
    <property type="match status" value="1"/>
</dbReference>
<keyword evidence="1 3" id="KW-0238">DNA-binding</keyword>
<evidence type="ECO:0000256" key="2">
    <source>
        <dbReference type="PROSITE-ProRule" id="PRU00339"/>
    </source>
</evidence>
<dbReference type="SUPFAM" id="SSF46894">
    <property type="entry name" value="C-terminal effector domain of the bipartite response regulators"/>
    <property type="match status" value="1"/>
</dbReference>
<proteinExistence type="predicted"/>
<dbReference type="RefSeq" id="WP_008839970.1">
    <property type="nucleotide sequence ID" value="NZ_AHAM01000289.1"/>
</dbReference>
<evidence type="ECO:0000313" key="6">
    <source>
        <dbReference type="EMBL" id="EHK53053.1"/>
    </source>
</evidence>
<feature type="domain" description="OmpR/PhoB-type" evidence="5">
    <location>
        <begin position="15"/>
        <end position="112"/>
    </location>
</feature>
<dbReference type="Gene3D" id="3.40.50.10070">
    <property type="entry name" value="TolB, N-terminal domain"/>
    <property type="match status" value="1"/>
</dbReference>
<protein>
    <submittedName>
        <fullName evidence="6">Adenylate/guanylate cyclase</fullName>
    </submittedName>
</protein>
<dbReference type="Pfam" id="PF00486">
    <property type="entry name" value="Trans_reg_C"/>
    <property type="match status" value="1"/>
</dbReference>
<accession>H0I1R3</accession>
<dbReference type="PROSITE" id="PS50005">
    <property type="entry name" value="TPR"/>
    <property type="match status" value="1"/>
</dbReference>
<dbReference type="GO" id="GO:0003677">
    <property type="term" value="F:DNA binding"/>
    <property type="evidence" value="ECO:0007669"/>
    <property type="project" value="UniProtKB-UniRule"/>
</dbReference>
<evidence type="ECO:0000256" key="3">
    <source>
        <dbReference type="PROSITE-ProRule" id="PRU01091"/>
    </source>
</evidence>
<dbReference type="Gene3D" id="1.25.40.10">
    <property type="entry name" value="Tetratricopeptide repeat domain"/>
    <property type="match status" value="1"/>
</dbReference>
<evidence type="ECO:0000313" key="7">
    <source>
        <dbReference type="Proteomes" id="UP000003250"/>
    </source>
</evidence>
<evidence type="ECO:0000259" key="5">
    <source>
        <dbReference type="PROSITE" id="PS51755"/>
    </source>
</evidence>
<dbReference type="SUPFAM" id="SSF48452">
    <property type="entry name" value="TPR-like"/>
    <property type="match status" value="1"/>
</dbReference>
<feature type="DNA-binding region" description="OmpR/PhoB-type" evidence="3">
    <location>
        <begin position="15"/>
        <end position="112"/>
    </location>
</feature>
<dbReference type="InterPro" id="IPR016032">
    <property type="entry name" value="Sig_transdc_resp-reg_C-effctor"/>
</dbReference>
<evidence type="ECO:0000256" key="1">
    <source>
        <dbReference type="ARBA" id="ARBA00023125"/>
    </source>
</evidence>
<dbReference type="PROSITE" id="PS51755">
    <property type="entry name" value="OMPR_PHOB"/>
    <property type="match status" value="1"/>
</dbReference>
<feature type="repeat" description="TPR" evidence="2">
    <location>
        <begin position="399"/>
        <end position="432"/>
    </location>
</feature>
<dbReference type="AlphaFoldDB" id="H0I1R3"/>
<dbReference type="OrthoDB" id="9807521at2"/>
<feature type="transmembrane region" description="Helical" evidence="4">
    <location>
        <begin position="144"/>
        <end position="162"/>
    </location>
</feature>
<dbReference type="EMBL" id="AHAM01000289">
    <property type="protein sequence ID" value="EHK53053.1"/>
    <property type="molecule type" value="Genomic_DNA"/>
</dbReference>
<dbReference type="GO" id="GO:0000160">
    <property type="term" value="P:phosphorelay signal transduction system"/>
    <property type="evidence" value="ECO:0007669"/>
    <property type="project" value="InterPro"/>
</dbReference>
<dbReference type="SMART" id="SM00862">
    <property type="entry name" value="Trans_reg_C"/>
    <property type="match status" value="1"/>
</dbReference>
<dbReference type="PATRIC" id="fig|1107882.3.peg.6192"/>
<keyword evidence="4" id="KW-0812">Transmembrane</keyword>
<dbReference type="GO" id="GO:0006355">
    <property type="term" value="P:regulation of DNA-templated transcription"/>
    <property type="evidence" value="ECO:0007669"/>
    <property type="project" value="InterPro"/>
</dbReference>
<dbReference type="InterPro" id="IPR001867">
    <property type="entry name" value="OmpR/PhoB-type_DNA-bd"/>
</dbReference>
<name>H0I1R3_9HYPH</name>
<dbReference type="Pfam" id="PF14559">
    <property type="entry name" value="TPR_19"/>
    <property type="match status" value="1"/>
</dbReference>
<organism evidence="6 7">
    <name type="scientific">Mesorhizobium alhagi CCNWXJ12-2</name>
    <dbReference type="NCBI Taxonomy" id="1107882"/>
    <lineage>
        <taxon>Bacteria</taxon>
        <taxon>Pseudomonadati</taxon>
        <taxon>Pseudomonadota</taxon>
        <taxon>Alphaproteobacteria</taxon>
        <taxon>Hyphomicrobiales</taxon>
        <taxon>Phyllobacteriaceae</taxon>
        <taxon>Allomesorhizobium</taxon>
    </lineage>
</organism>
<keyword evidence="7" id="KW-1185">Reference proteome</keyword>
<keyword evidence="4" id="KW-1133">Transmembrane helix</keyword>
<reference evidence="6 7" key="1">
    <citation type="journal article" date="2012" name="J. Bacteriol.">
        <title>Draft Genome Sequence of Mesorhizobium alhagi CCNWXJ12-2T, a Novel Salt-Resistant Species Isolated from the Desert of Northwestern China.</title>
        <authorList>
            <person name="Zhou M."/>
            <person name="Chen W."/>
            <person name="Chen H."/>
            <person name="Wei G."/>
        </authorList>
    </citation>
    <scope>NUCLEOTIDE SEQUENCE [LARGE SCALE GENOMIC DNA]</scope>
    <source>
        <strain evidence="6 7">CCNWXJ12-2</strain>
    </source>
</reference>
<dbReference type="InterPro" id="IPR036388">
    <property type="entry name" value="WH-like_DNA-bd_sf"/>
</dbReference>
<dbReference type="InterPro" id="IPR011990">
    <property type="entry name" value="TPR-like_helical_dom_sf"/>
</dbReference>
<keyword evidence="2" id="KW-0802">TPR repeat</keyword>
<dbReference type="InterPro" id="IPR019734">
    <property type="entry name" value="TPR_rpt"/>
</dbReference>